<comment type="caution">
    <text evidence="2">The sequence shown here is derived from an EMBL/GenBank/DDBJ whole genome shotgun (WGS) entry which is preliminary data.</text>
</comment>
<keyword evidence="1" id="KW-0472">Membrane</keyword>
<feature type="transmembrane region" description="Helical" evidence="1">
    <location>
        <begin position="105"/>
        <end position="122"/>
    </location>
</feature>
<evidence type="ECO:0000313" key="2">
    <source>
        <dbReference type="EMBL" id="TGD21174.1"/>
    </source>
</evidence>
<feature type="transmembrane region" description="Helical" evidence="1">
    <location>
        <begin position="160"/>
        <end position="175"/>
    </location>
</feature>
<keyword evidence="1" id="KW-1133">Transmembrane helix</keyword>
<evidence type="ECO:0008006" key="4">
    <source>
        <dbReference type="Google" id="ProtNLM"/>
    </source>
</evidence>
<name>A0A4Z0JGV2_9LACO</name>
<dbReference type="Pfam" id="PF19528">
    <property type="entry name" value="DUF6056"/>
    <property type="match status" value="1"/>
</dbReference>
<feature type="transmembrane region" description="Helical" evidence="1">
    <location>
        <begin position="80"/>
        <end position="98"/>
    </location>
</feature>
<feature type="transmembrane region" description="Helical" evidence="1">
    <location>
        <begin position="128"/>
        <end position="148"/>
    </location>
</feature>
<dbReference type="AlphaFoldDB" id="A0A4Z0JGV2"/>
<gene>
    <name evidence="2" type="ORF">EGT49_11905</name>
</gene>
<feature type="transmembrane region" description="Helical" evidence="1">
    <location>
        <begin position="356"/>
        <end position="375"/>
    </location>
</feature>
<sequence length="491" mass="57793">MVNNSNHKVISKFIFLSIYLYFFIISFLIIPVGDDFFWWGKPGHFLLTHNFFSTNPEFGGSSNGRYLGNLLEITMMHSEILAAVIYASIITLFIWCIWQLAGKHLSLVAALSFFTIIQIGHIQSVFLWFAGFINYLPPVVLMLTYLVLLERYIRTDKQNLPIINFFLALAGGLFIEHMTLYQIFVGLSSLALLLYLKKTVRPALWYLTGAIISAIIMFSNQSYYHTTNEYREVTFNLDKYLSNFIQITHFWIITFNYVVIVTICLAIILISWRKFSKTTKWYLILPASGFIIYYLWINIYLQNNFKINYANYQIKHLEPNLAIVDSWVSLLFLIYLFGATFFIFKGINNLKVQFCLFSTIALCVPFFFITSPIFVREYFSSLVFFFIVGIIYLNKALTYYPALFKGVKRLLWLIVISSYGLVMSMMIANYQTNLKRVDNHDFLRESKTLKQKVPYPNYVALNDMLIMQSPEYWHNRLNYQFNDYFYNKQYK</sequence>
<feature type="transmembrane region" description="Helical" evidence="1">
    <location>
        <begin position="244"/>
        <end position="269"/>
    </location>
</feature>
<keyword evidence="3" id="KW-1185">Reference proteome</keyword>
<keyword evidence="1" id="KW-0812">Transmembrane</keyword>
<evidence type="ECO:0000256" key="1">
    <source>
        <dbReference type="SAM" id="Phobius"/>
    </source>
</evidence>
<feature type="transmembrane region" description="Helical" evidence="1">
    <location>
        <begin position="410"/>
        <end position="430"/>
    </location>
</feature>
<feature type="transmembrane region" description="Helical" evidence="1">
    <location>
        <begin position="203"/>
        <end position="224"/>
    </location>
</feature>
<dbReference type="RefSeq" id="WP_135374564.1">
    <property type="nucleotide sequence ID" value="NZ_RKLY01000044.1"/>
</dbReference>
<feature type="transmembrane region" description="Helical" evidence="1">
    <location>
        <begin position="12"/>
        <end position="32"/>
    </location>
</feature>
<dbReference type="Proteomes" id="UP000298021">
    <property type="component" value="Unassembled WGS sequence"/>
</dbReference>
<evidence type="ECO:0000313" key="3">
    <source>
        <dbReference type="Proteomes" id="UP000298021"/>
    </source>
</evidence>
<feature type="transmembrane region" description="Helical" evidence="1">
    <location>
        <begin position="381"/>
        <end position="398"/>
    </location>
</feature>
<protein>
    <recommendedName>
        <fullName evidence="4">Teichoic acid polysaccharide export protein</fullName>
    </recommendedName>
</protein>
<reference evidence="2 3" key="1">
    <citation type="submission" date="2018-10" db="EMBL/GenBank/DDBJ databases">
        <title>Lactobacillus sp. R7 and Lactobacillus sp. R19 isolated from fermented mustard green product of Taiwan.</title>
        <authorList>
            <person name="Lin S.-T."/>
        </authorList>
    </citation>
    <scope>NUCLEOTIDE SEQUENCE [LARGE SCALE GENOMIC DNA]</scope>
    <source>
        <strain evidence="2 3">BCRC 81127</strain>
    </source>
</reference>
<dbReference type="EMBL" id="RKLY01000044">
    <property type="protein sequence ID" value="TGD21174.1"/>
    <property type="molecule type" value="Genomic_DNA"/>
</dbReference>
<dbReference type="InterPro" id="IPR045691">
    <property type="entry name" value="DUF6056"/>
</dbReference>
<organism evidence="2 3">
    <name type="scientific">Companilactobacillus suantsaicola</name>
    <dbReference type="NCBI Taxonomy" id="2487723"/>
    <lineage>
        <taxon>Bacteria</taxon>
        <taxon>Bacillati</taxon>
        <taxon>Bacillota</taxon>
        <taxon>Bacilli</taxon>
        <taxon>Lactobacillales</taxon>
        <taxon>Lactobacillaceae</taxon>
        <taxon>Companilactobacillus</taxon>
    </lineage>
</organism>
<accession>A0A4Z0JGV2</accession>
<feature type="transmembrane region" description="Helical" evidence="1">
    <location>
        <begin position="321"/>
        <end position="344"/>
    </location>
</feature>
<feature type="transmembrane region" description="Helical" evidence="1">
    <location>
        <begin position="281"/>
        <end position="301"/>
    </location>
</feature>
<dbReference type="OrthoDB" id="1821221at2"/>
<proteinExistence type="predicted"/>